<dbReference type="Proteomes" id="UP000024635">
    <property type="component" value="Unassembled WGS sequence"/>
</dbReference>
<dbReference type="InterPro" id="IPR035109">
    <property type="entry name" value="ASPR"/>
</dbReference>
<comment type="caution">
    <text evidence="2">The sequence shown here is derived from an EMBL/GenBank/DDBJ whole genome shotgun (WGS) entry which is preliminary data.</text>
</comment>
<feature type="signal peptide" evidence="1">
    <location>
        <begin position="1"/>
        <end position="19"/>
    </location>
</feature>
<keyword evidence="1" id="KW-0732">Signal</keyword>
<dbReference type="Pfam" id="PF17641">
    <property type="entry name" value="ASPRs"/>
    <property type="match status" value="1"/>
</dbReference>
<name>A0A016V9A3_9BILA</name>
<gene>
    <name evidence="2" type="primary">Acey_s0015.g2879</name>
    <name evidence="2" type="ORF">Y032_0015g2879</name>
</gene>
<feature type="chain" id="PRO_5001490444" evidence="1">
    <location>
        <begin position="20"/>
        <end position="155"/>
    </location>
</feature>
<reference evidence="3" key="1">
    <citation type="journal article" date="2015" name="Nat. Genet.">
        <title>The genome and transcriptome of the zoonotic hookworm Ancylostoma ceylanicum identify infection-specific gene families.</title>
        <authorList>
            <person name="Schwarz E.M."/>
            <person name="Hu Y."/>
            <person name="Antoshechkin I."/>
            <person name="Miller M.M."/>
            <person name="Sternberg P.W."/>
            <person name="Aroian R.V."/>
        </authorList>
    </citation>
    <scope>NUCLEOTIDE SEQUENCE</scope>
    <source>
        <strain evidence="3">HY135</strain>
    </source>
</reference>
<evidence type="ECO:0000313" key="3">
    <source>
        <dbReference type="Proteomes" id="UP000024635"/>
    </source>
</evidence>
<proteinExistence type="predicted"/>
<evidence type="ECO:0000313" key="2">
    <source>
        <dbReference type="EMBL" id="EYC23866.1"/>
    </source>
</evidence>
<dbReference type="EMBL" id="JARK01001351">
    <property type="protein sequence ID" value="EYC23866.1"/>
    <property type="molecule type" value="Genomic_DNA"/>
</dbReference>
<accession>A0A016V9A3</accession>
<protein>
    <submittedName>
        <fullName evidence="2">Uncharacterized protein</fullName>
    </submittedName>
</protein>
<sequence length="155" mass="17565">MAQYYAILTLASILALSGCLQLRPDCSQLGQYAMPSDEHRMVLFSGVEHLAPRKDVGLKVVSFVKQNKQERLFFGLAELRTYFLKVYECALEGMAGLILQNPGKPLTCPQSLGIYPLIFETDDSHDVNAANRMALETWKNYVPYVRKCFDLAMYM</sequence>
<dbReference type="AlphaFoldDB" id="A0A016V9A3"/>
<evidence type="ECO:0000256" key="1">
    <source>
        <dbReference type="SAM" id="SignalP"/>
    </source>
</evidence>
<keyword evidence="3" id="KW-1185">Reference proteome</keyword>
<organism evidence="2 3">
    <name type="scientific">Ancylostoma ceylanicum</name>
    <dbReference type="NCBI Taxonomy" id="53326"/>
    <lineage>
        <taxon>Eukaryota</taxon>
        <taxon>Metazoa</taxon>
        <taxon>Ecdysozoa</taxon>
        <taxon>Nematoda</taxon>
        <taxon>Chromadorea</taxon>
        <taxon>Rhabditida</taxon>
        <taxon>Rhabditina</taxon>
        <taxon>Rhabditomorpha</taxon>
        <taxon>Strongyloidea</taxon>
        <taxon>Ancylostomatidae</taxon>
        <taxon>Ancylostomatinae</taxon>
        <taxon>Ancylostoma</taxon>
    </lineage>
</organism>